<feature type="compositionally biased region" description="Polar residues" evidence="1">
    <location>
        <begin position="50"/>
        <end position="60"/>
    </location>
</feature>
<feature type="compositionally biased region" description="Polar residues" evidence="1">
    <location>
        <begin position="1"/>
        <end position="23"/>
    </location>
</feature>
<evidence type="ECO:0000313" key="2">
    <source>
        <dbReference type="EMBL" id="GMH58738.1"/>
    </source>
</evidence>
<feature type="compositionally biased region" description="Low complexity" evidence="1">
    <location>
        <begin position="24"/>
        <end position="34"/>
    </location>
</feature>
<name>A0A9W7E1K3_9STRA</name>
<feature type="compositionally biased region" description="Basic and acidic residues" evidence="1">
    <location>
        <begin position="96"/>
        <end position="109"/>
    </location>
</feature>
<feature type="compositionally biased region" description="Basic and acidic residues" evidence="1">
    <location>
        <begin position="117"/>
        <end position="130"/>
    </location>
</feature>
<dbReference type="EMBL" id="BLQM01000066">
    <property type="protein sequence ID" value="GMH58738.1"/>
    <property type="molecule type" value="Genomic_DNA"/>
</dbReference>
<accession>A0A9W7E1K3</accession>
<reference evidence="3" key="1">
    <citation type="journal article" date="2023" name="Commun. Biol.">
        <title>Genome analysis of Parmales, the sister group of diatoms, reveals the evolutionary specialization of diatoms from phago-mixotrophs to photoautotrophs.</title>
        <authorList>
            <person name="Ban H."/>
            <person name="Sato S."/>
            <person name="Yoshikawa S."/>
            <person name="Yamada K."/>
            <person name="Nakamura Y."/>
            <person name="Ichinomiya M."/>
            <person name="Sato N."/>
            <person name="Blanc-Mathieu R."/>
            <person name="Endo H."/>
            <person name="Kuwata A."/>
            <person name="Ogata H."/>
        </authorList>
    </citation>
    <scope>NUCLEOTIDE SEQUENCE [LARGE SCALE GENOMIC DNA]</scope>
</reference>
<dbReference type="AlphaFoldDB" id="A0A9W7E1K3"/>
<evidence type="ECO:0000313" key="3">
    <source>
        <dbReference type="Proteomes" id="UP001162640"/>
    </source>
</evidence>
<organism evidence="2 3">
    <name type="scientific">Triparma laevis f. inornata</name>
    <dbReference type="NCBI Taxonomy" id="1714386"/>
    <lineage>
        <taxon>Eukaryota</taxon>
        <taxon>Sar</taxon>
        <taxon>Stramenopiles</taxon>
        <taxon>Ochrophyta</taxon>
        <taxon>Bolidophyceae</taxon>
        <taxon>Parmales</taxon>
        <taxon>Triparmaceae</taxon>
        <taxon>Triparma</taxon>
    </lineage>
</organism>
<comment type="caution">
    <text evidence="2">The sequence shown here is derived from an EMBL/GenBank/DDBJ whole genome shotgun (WGS) entry which is preliminary data.</text>
</comment>
<protein>
    <submittedName>
        <fullName evidence="2">Uncharacterized protein</fullName>
    </submittedName>
</protein>
<dbReference type="Proteomes" id="UP001162640">
    <property type="component" value="Unassembled WGS sequence"/>
</dbReference>
<dbReference type="Gene3D" id="1.10.287.1490">
    <property type="match status" value="1"/>
</dbReference>
<proteinExistence type="predicted"/>
<evidence type="ECO:0000256" key="1">
    <source>
        <dbReference type="SAM" id="MobiDB-lite"/>
    </source>
</evidence>
<feature type="region of interest" description="Disordered" evidence="1">
    <location>
        <begin position="1"/>
        <end position="130"/>
    </location>
</feature>
<sequence length="421" mass="46329">MSHLHSSSRPPTHINTDLDNVSITSSVKSLTPKSKTTKKKSTHGATSTTNKATRSSSMFSEGSVGVASVAKHHGTRSGGHANSKPPLGGSSSHHYVGHDEASVKVKGEGGDGASKTSKKDKDATGSSDLKKSINQLQKEADQQLELEMETQMTLEHFLGQMISLKNAFAMLSDVVMHEVDAARSEARRRIDVSDNRVVQNQQTVDKVIHEFGSLSTRVSRIEEKQDTIIAELAALRSQGDQTATWLTTVSEQVSVVKEQVGETRQAQVKFDANTVKEVNELKRHWDNQSQTIVNRINECSAEVSKQRAELTVTGEQRMDDLELLEKALSTLQAQQVRLRSSVDEAVIPLQTESKSLRSKTDQLDAAISSIKMDAVETRHQMEGIDRDQRLRFDNVSRVMKVFSEAMQVATPPSVNNAFKDV</sequence>
<gene>
    <name evidence="2" type="ORF">TL16_g02676</name>
</gene>